<keyword evidence="3" id="KW-1185">Reference proteome</keyword>
<feature type="region of interest" description="Disordered" evidence="1">
    <location>
        <begin position="1"/>
        <end position="29"/>
    </location>
</feature>
<reference evidence="4" key="1">
    <citation type="submission" date="2016-06" db="UniProtKB">
        <authorList>
            <consortium name="WormBaseParasite"/>
        </authorList>
    </citation>
    <scope>IDENTIFICATION</scope>
</reference>
<gene>
    <name evidence="2" type="ORF">OFLC_LOCUS7801</name>
</gene>
<evidence type="ECO:0000313" key="4">
    <source>
        <dbReference type="WBParaSite" id="OFLC_0000780001-mRNA-1"/>
    </source>
</evidence>
<accession>A0A183HJY9</accession>
<feature type="compositionally biased region" description="Polar residues" evidence="1">
    <location>
        <begin position="16"/>
        <end position="29"/>
    </location>
</feature>
<evidence type="ECO:0000256" key="1">
    <source>
        <dbReference type="SAM" id="MobiDB-lite"/>
    </source>
</evidence>
<dbReference type="EMBL" id="UZAJ01008377">
    <property type="protein sequence ID" value="VDO52547.1"/>
    <property type="molecule type" value="Genomic_DNA"/>
</dbReference>
<evidence type="ECO:0000313" key="3">
    <source>
        <dbReference type="Proteomes" id="UP000267606"/>
    </source>
</evidence>
<dbReference type="Proteomes" id="UP000267606">
    <property type="component" value="Unassembled WGS sequence"/>
</dbReference>
<organism evidence="4">
    <name type="scientific">Onchocerca flexuosa</name>
    <dbReference type="NCBI Taxonomy" id="387005"/>
    <lineage>
        <taxon>Eukaryota</taxon>
        <taxon>Metazoa</taxon>
        <taxon>Ecdysozoa</taxon>
        <taxon>Nematoda</taxon>
        <taxon>Chromadorea</taxon>
        <taxon>Rhabditida</taxon>
        <taxon>Spirurina</taxon>
        <taxon>Spiruromorpha</taxon>
        <taxon>Filarioidea</taxon>
        <taxon>Onchocercidae</taxon>
        <taxon>Onchocerca</taxon>
    </lineage>
</organism>
<reference evidence="2 3" key="2">
    <citation type="submission" date="2018-11" db="EMBL/GenBank/DDBJ databases">
        <authorList>
            <consortium name="Pathogen Informatics"/>
        </authorList>
    </citation>
    <scope>NUCLEOTIDE SEQUENCE [LARGE SCALE GENOMIC DNA]</scope>
</reference>
<dbReference type="WBParaSite" id="OFLC_0000780001-mRNA-1">
    <property type="protein sequence ID" value="OFLC_0000780001-mRNA-1"/>
    <property type="gene ID" value="OFLC_0000780001"/>
</dbReference>
<proteinExistence type="predicted"/>
<name>A0A183HJY9_9BILA</name>
<evidence type="ECO:0000313" key="2">
    <source>
        <dbReference type="EMBL" id="VDO52547.1"/>
    </source>
</evidence>
<sequence length="29" mass="2950">MEIKGTEGTGEGVVGQMSSDQHCATNIIG</sequence>
<dbReference type="AlphaFoldDB" id="A0A183HJY9"/>
<protein>
    <submittedName>
        <fullName evidence="2 4">Uncharacterized protein</fullName>
    </submittedName>
</protein>